<dbReference type="InterPro" id="IPR004408">
    <property type="entry name" value="Biotin_CoA_COase_ligase"/>
</dbReference>
<comment type="similarity">
    <text evidence="1">Belongs to the biotin--protein ligase family.</text>
</comment>
<keyword evidence="5" id="KW-1185">Reference proteome</keyword>
<dbReference type="Pfam" id="PF03099">
    <property type="entry name" value="BPL_LplA_LipB"/>
    <property type="match status" value="1"/>
</dbReference>
<dbReference type="PANTHER" id="PTHR12835:SF5">
    <property type="entry name" value="BIOTIN--PROTEIN LIGASE"/>
    <property type="match status" value="1"/>
</dbReference>
<organism evidence="4 5">
    <name type="scientific">Neolecta irregularis (strain DAH-3)</name>
    <dbReference type="NCBI Taxonomy" id="1198029"/>
    <lineage>
        <taxon>Eukaryota</taxon>
        <taxon>Fungi</taxon>
        <taxon>Dikarya</taxon>
        <taxon>Ascomycota</taxon>
        <taxon>Taphrinomycotina</taxon>
        <taxon>Neolectales</taxon>
        <taxon>Neolectaceae</taxon>
        <taxon>Neolecta</taxon>
    </lineage>
</organism>
<dbReference type="OrthoDB" id="10250105at2759"/>
<evidence type="ECO:0000256" key="2">
    <source>
        <dbReference type="ARBA" id="ARBA00022598"/>
    </source>
</evidence>
<proteinExistence type="inferred from homology"/>
<keyword evidence="2 4" id="KW-0436">Ligase</keyword>
<dbReference type="Gene3D" id="3.30.930.10">
    <property type="entry name" value="Bira Bifunctional Protein, Domain 2"/>
    <property type="match status" value="1"/>
</dbReference>
<dbReference type="SUPFAM" id="SSF52317">
    <property type="entry name" value="Class I glutamine amidotransferase-like"/>
    <property type="match status" value="1"/>
</dbReference>
<dbReference type="Pfam" id="PF09825">
    <property type="entry name" value="BPL_N"/>
    <property type="match status" value="1"/>
</dbReference>
<evidence type="ECO:0000313" key="5">
    <source>
        <dbReference type="Proteomes" id="UP000186594"/>
    </source>
</evidence>
<dbReference type="PANTHER" id="PTHR12835">
    <property type="entry name" value="BIOTIN PROTEIN LIGASE"/>
    <property type="match status" value="1"/>
</dbReference>
<reference evidence="4 5" key="1">
    <citation type="submission" date="2016-04" db="EMBL/GenBank/DDBJ databases">
        <title>Evolutionary innovation and constraint leading to complex multicellularity in the Ascomycota.</title>
        <authorList>
            <person name="Cisse O."/>
            <person name="Nguyen A."/>
            <person name="Hewitt D.A."/>
            <person name="Jedd G."/>
            <person name="Stajich J.E."/>
        </authorList>
    </citation>
    <scope>NUCLEOTIDE SEQUENCE [LARGE SCALE GENOMIC DNA]</scope>
    <source>
        <strain evidence="4 5">DAH-3</strain>
    </source>
</reference>
<evidence type="ECO:0000259" key="3">
    <source>
        <dbReference type="PROSITE" id="PS51733"/>
    </source>
</evidence>
<dbReference type="InterPro" id="IPR019197">
    <property type="entry name" value="Biotin-prot_ligase_N"/>
</dbReference>
<name>A0A1U7LG78_NEOID</name>
<dbReference type="NCBIfam" id="TIGR00121">
    <property type="entry name" value="birA_ligase"/>
    <property type="match status" value="1"/>
</dbReference>
<dbReference type="OMA" id="HHAFYSN"/>
<evidence type="ECO:0000256" key="1">
    <source>
        <dbReference type="ARBA" id="ARBA00009934"/>
    </source>
</evidence>
<evidence type="ECO:0000313" key="4">
    <source>
        <dbReference type="EMBL" id="OLL21649.1"/>
    </source>
</evidence>
<dbReference type="GO" id="GO:0004077">
    <property type="term" value="F:biotin--[biotin carboxyl-carrier protein] ligase activity"/>
    <property type="evidence" value="ECO:0007669"/>
    <property type="project" value="EnsemblFungi"/>
</dbReference>
<dbReference type="PROSITE" id="PS51733">
    <property type="entry name" value="BPL_LPL_CATALYTIC"/>
    <property type="match status" value="1"/>
</dbReference>
<dbReference type="CDD" id="cd03144">
    <property type="entry name" value="GATase1_ScBLP_like"/>
    <property type="match status" value="1"/>
</dbReference>
<accession>A0A1U7LG78</accession>
<dbReference type="InterPro" id="IPR004143">
    <property type="entry name" value="BPL_LPL_catalytic"/>
</dbReference>
<dbReference type="GO" id="GO:0005737">
    <property type="term" value="C:cytoplasm"/>
    <property type="evidence" value="ECO:0007669"/>
    <property type="project" value="TreeGrafter"/>
</dbReference>
<dbReference type="EMBL" id="LXFE01004413">
    <property type="protein sequence ID" value="OLL21649.1"/>
    <property type="molecule type" value="Genomic_DNA"/>
</dbReference>
<dbReference type="InterPro" id="IPR029062">
    <property type="entry name" value="Class_I_gatase-like"/>
</dbReference>
<dbReference type="STRING" id="1198029.A0A1U7LG78"/>
<dbReference type="Proteomes" id="UP000186594">
    <property type="component" value="Unassembled WGS sequence"/>
</dbReference>
<dbReference type="SUPFAM" id="SSF55681">
    <property type="entry name" value="Class II aaRS and biotin synthetases"/>
    <property type="match status" value="1"/>
</dbReference>
<dbReference type="InterPro" id="IPR045864">
    <property type="entry name" value="aa-tRNA-synth_II/BPL/LPL"/>
</dbReference>
<sequence>MYRLGASTAAVHHLFSTLRPLLPTYAIKPVNADIILNEPWQSSASLLIFPGGRDQPFASALQGQANRLIKDYVNGGGNFLGLCAGGYYGCSAIEFEVDNPAYRVVEKRELGFFKGICRGGAFHGFKYDDESGVKAANVSSYFNGKEELSTIYWNGGGVFVDAASIDGVVVLAKYLDSIDVEGGNAAVVKINVGNGTVILSGRNLTQNAELDGHKEIIAQLIEADTSRDRFMRNILAQFSLRVSHLTAVLPPISPIYLASTYENLTTAIVNRFKQQSDQKFEIHDKNDKFVLCEQDLFNMTELTSTLPDQDLNDIPKQLIPAFKYPDIPGFSLPLYFHALKNLQRPGQTFGQTVLYSNIVSSTQTILEKYTTLAVQKTNFRNKKFCSLFDSGTPFIASHQLLGRGRGTNAWVSPPGVLAQSFILHHDPSKASIVPIQYLVSLAMVESILFQKDDYDVRLKWPNDIYAANGREYTKIGGVLVNANFNGKLFELVIGCGTNVYKNEGLYSLNSLLQSHNEKRTRMGKEEYPEYQIETLLARFFTIFEEMYEIFITKGSFQLFQQQYYRRWLHSGQLVSVEGVRAEILGITDDGLLSCEEVDETSRRIGRKWALQPDGNSFDMLKGLIRRKM</sequence>
<gene>
    <name evidence="4" type="ORF">NEOLI_001418</name>
</gene>
<feature type="domain" description="BPL/LPL catalytic" evidence="3">
    <location>
        <begin position="360"/>
        <end position="551"/>
    </location>
</feature>
<dbReference type="AlphaFoldDB" id="A0A1U7LG78"/>
<comment type="caution">
    <text evidence="4">The sequence shown here is derived from an EMBL/GenBank/DDBJ whole genome shotgun (WGS) entry which is preliminary data.</text>
</comment>
<protein>
    <submittedName>
        <fullName evidence="4">Biotin--protein ligase</fullName>
    </submittedName>
</protein>